<dbReference type="AlphaFoldDB" id="A0A5C6EV19"/>
<dbReference type="EMBL" id="SJPX01000003">
    <property type="protein sequence ID" value="TWU51907.1"/>
    <property type="molecule type" value="Genomic_DNA"/>
</dbReference>
<organism evidence="2 3">
    <name type="scientific">Rubripirellula reticaptiva</name>
    <dbReference type="NCBI Taxonomy" id="2528013"/>
    <lineage>
        <taxon>Bacteria</taxon>
        <taxon>Pseudomonadati</taxon>
        <taxon>Planctomycetota</taxon>
        <taxon>Planctomycetia</taxon>
        <taxon>Pirellulales</taxon>
        <taxon>Pirellulaceae</taxon>
        <taxon>Rubripirellula</taxon>
    </lineage>
</organism>
<comment type="caution">
    <text evidence="2">The sequence shown here is derived from an EMBL/GenBank/DDBJ whole genome shotgun (WGS) entry which is preliminary data.</text>
</comment>
<gene>
    <name evidence="2" type="ORF">Poly59_35030</name>
</gene>
<dbReference type="InterPro" id="IPR002035">
    <property type="entry name" value="VWF_A"/>
</dbReference>
<dbReference type="SMART" id="SM00327">
    <property type="entry name" value="VWA"/>
    <property type="match status" value="1"/>
</dbReference>
<dbReference type="Proteomes" id="UP000317977">
    <property type="component" value="Unassembled WGS sequence"/>
</dbReference>
<proteinExistence type="predicted"/>
<dbReference type="CDD" id="cd00198">
    <property type="entry name" value="vWFA"/>
    <property type="match status" value="1"/>
</dbReference>
<dbReference type="InterPro" id="IPR002881">
    <property type="entry name" value="DUF58"/>
</dbReference>
<reference evidence="2 3" key="1">
    <citation type="submission" date="2019-02" db="EMBL/GenBank/DDBJ databases">
        <title>Deep-cultivation of Planctomycetes and their phenomic and genomic characterization uncovers novel biology.</title>
        <authorList>
            <person name="Wiegand S."/>
            <person name="Jogler M."/>
            <person name="Boedeker C."/>
            <person name="Pinto D."/>
            <person name="Vollmers J."/>
            <person name="Rivas-Marin E."/>
            <person name="Kohn T."/>
            <person name="Peeters S.H."/>
            <person name="Heuer A."/>
            <person name="Rast P."/>
            <person name="Oberbeckmann S."/>
            <person name="Bunk B."/>
            <person name="Jeske O."/>
            <person name="Meyerdierks A."/>
            <person name="Storesund J.E."/>
            <person name="Kallscheuer N."/>
            <person name="Luecker S."/>
            <person name="Lage O.M."/>
            <person name="Pohl T."/>
            <person name="Merkel B.J."/>
            <person name="Hornburger P."/>
            <person name="Mueller R.-W."/>
            <person name="Bruemmer F."/>
            <person name="Labrenz M."/>
            <person name="Spormann A.M."/>
            <person name="Op Den Camp H."/>
            <person name="Overmann J."/>
            <person name="Amann R."/>
            <person name="Jetten M.S.M."/>
            <person name="Mascher T."/>
            <person name="Medema M.H."/>
            <person name="Devos D.P."/>
            <person name="Kaster A.-K."/>
            <person name="Ovreas L."/>
            <person name="Rohde M."/>
            <person name="Galperin M.Y."/>
            <person name="Jogler C."/>
        </authorList>
    </citation>
    <scope>NUCLEOTIDE SEQUENCE [LARGE SCALE GENOMIC DNA]</scope>
    <source>
        <strain evidence="2 3">Poly59</strain>
    </source>
</reference>
<evidence type="ECO:0000259" key="1">
    <source>
        <dbReference type="SMART" id="SM00327"/>
    </source>
</evidence>
<name>A0A5C6EV19_9BACT</name>
<dbReference type="PANTHER" id="PTHR33608">
    <property type="entry name" value="BLL2464 PROTEIN"/>
    <property type="match status" value="1"/>
</dbReference>
<feature type="domain" description="VWFA" evidence="1">
    <location>
        <begin position="81"/>
        <end position="257"/>
    </location>
</feature>
<dbReference type="PANTHER" id="PTHR33608:SF7">
    <property type="entry name" value="DUF58 DOMAIN-CONTAINING PROTEIN"/>
    <property type="match status" value="1"/>
</dbReference>
<evidence type="ECO:0000313" key="2">
    <source>
        <dbReference type="EMBL" id="TWU51907.1"/>
    </source>
</evidence>
<accession>A0A5C6EV19</accession>
<evidence type="ECO:0000313" key="3">
    <source>
        <dbReference type="Proteomes" id="UP000317977"/>
    </source>
</evidence>
<dbReference type="SUPFAM" id="SSF53300">
    <property type="entry name" value="vWA-like"/>
    <property type="match status" value="1"/>
</dbReference>
<dbReference type="InterPro" id="IPR036465">
    <property type="entry name" value="vWFA_dom_sf"/>
</dbReference>
<dbReference type="Gene3D" id="3.40.50.410">
    <property type="entry name" value="von Willebrand factor, type A domain"/>
    <property type="match status" value="1"/>
</dbReference>
<protein>
    <recommendedName>
        <fullName evidence="1">VWFA domain-containing protein</fullName>
    </recommendedName>
</protein>
<dbReference type="Pfam" id="PF01882">
    <property type="entry name" value="DUF58"/>
    <property type="match status" value="1"/>
</dbReference>
<dbReference type="RefSeq" id="WP_146535159.1">
    <property type="nucleotide sequence ID" value="NZ_SJPX01000003.1"/>
</dbReference>
<dbReference type="OrthoDB" id="9780819at2"/>
<keyword evidence="3" id="KW-1185">Reference proteome</keyword>
<sequence>MRILDLVTPKALSRVARLQLLARQVVEGFCSGRHRSPHKGFSVEFKEHRPYVRGDELRNIDWKVFAKSDRLYIREFEEETNLRCTLLVDRSGSMRYGGDRGGKGITAGSESLTKYDYAQQLAASLAYLLLAQQDAVGCITFDDQPRDIIPTRSRPSHLRAVMTALASDATKRETDLGGVFQKIASKLGRRGLAIIISDGMGDVASISRALTQFRSKNHEVLFFQILDPDEMDFPFTGRVQFRDLENETNEHVVDSRSVRDIYLQRLAEHQSELQSACRRNRVDYFPVTTDQPFDDALHEYFALRRRLR</sequence>